<accession>A0A5B7DW33</accession>
<gene>
    <name evidence="1" type="ORF">E2C01_018415</name>
</gene>
<proteinExistence type="predicted"/>
<name>A0A5B7DW33_PORTR</name>
<sequence>MQQKCVPQKNSQNRRLMWKALLEGNPPSYSDLKMTSRGPGTRETIYWDDNGSERWLPWTGYLFPMRTNCLKKKKAPHDAECLSTTELRPPSQSIPAWTTNHPAQDAIPPADYKVVSKMAWTFGLTTELYAETHPWVMMQKGQTGQVALDGELNFLSRIDWKFLQWRYPVHRRHMSVVVAGPSRWVLNVVSQRGRDSVAPLRVKMRRHIKEMIHNSPMLMWTGSVASSHCTQEGDLAKGNKT</sequence>
<keyword evidence="2" id="KW-1185">Reference proteome</keyword>
<organism evidence="1 2">
    <name type="scientific">Portunus trituberculatus</name>
    <name type="common">Swimming crab</name>
    <name type="synonym">Neptunus trituberculatus</name>
    <dbReference type="NCBI Taxonomy" id="210409"/>
    <lineage>
        <taxon>Eukaryota</taxon>
        <taxon>Metazoa</taxon>
        <taxon>Ecdysozoa</taxon>
        <taxon>Arthropoda</taxon>
        <taxon>Crustacea</taxon>
        <taxon>Multicrustacea</taxon>
        <taxon>Malacostraca</taxon>
        <taxon>Eumalacostraca</taxon>
        <taxon>Eucarida</taxon>
        <taxon>Decapoda</taxon>
        <taxon>Pleocyemata</taxon>
        <taxon>Brachyura</taxon>
        <taxon>Eubrachyura</taxon>
        <taxon>Portunoidea</taxon>
        <taxon>Portunidae</taxon>
        <taxon>Portuninae</taxon>
        <taxon>Portunus</taxon>
    </lineage>
</organism>
<dbReference type="Proteomes" id="UP000324222">
    <property type="component" value="Unassembled WGS sequence"/>
</dbReference>
<dbReference type="AlphaFoldDB" id="A0A5B7DW33"/>
<reference evidence="1 2" key="1">
    <citation type="submission" date="2019-05" db="EMBL/GenBank/DDBJ databases">
        <title>Another draft genome of Portunus trituberculatus and its Hox gene families provides insights of decapod evolution.</title>
        <authorList>
            <person name="Jeong J.-H."/>
            <person name="Song I."/>
            <person name="Kim S."/>
            <person name="Choi T."/>
            <person name="Kim D."/>
            <person name="Ryu S."/>
            <person name="Kim W."/>
        </authorList>
    </citation>
    <scope>NUCLEOTIDE SEQUENCE [LARGE SCALE GENOMIC DNA]</scope>
    <source>
        <tissue evidence="1">Muscle</tissue>
    </source>
</reference>
<protein>
    <submittedName>
        <fullName evidence="1">Uncharacterized protein</fullName>
    </submittedName>
</protein>
<evidence type="ECO:0000313" key="1">
    <source>
        <dbReference type="EMBL" id="MPC25309.1"/>
    </source>
</evidence>
<comment type="caution">
    <text evidence="1">The sequence shown here is derived from an EMBL/GenBank/DDBJ whole genome shotgun (WGS) entry which is preliminary data.</text>
</comment>
<dbReference type="EMBL" id="VSRR010001444">
    <property type="protein sequence ID" value="MPC25309.1"/>
    <property type="molecule type" value="Genomic_DNA"/>
</dbReference>
<evidence type="ECO:0000313" key="2">
    <source>
        <dbReference type="Proteomes" id="UP000324222"/>
    </source>
</evidence>